<feature type="compositionally biased region" description="Low complexity" evidence="1">
    <location>
        <begin position="506"/>
        <end position="516"/>
    </location>
</feature>
<evidence type="ECO:0008006" key="4">
    <source>
        <dbReference type="Google" id="ProtNLM"/>
    </source>
</evidence>
<reference evidence="2 3" key="1">
    <citation type="submission" date="2021-12" db="EMBL/GenBank/DDBJ databases">
        <title>High titer production of polyol ester of fatty acids by Rhodotorula paludigena BS15 towards product separation-free biomass refinery.</title>
        <authorList>
            <person name="Mano J."/>
            <person name="Ono H."/>
            <person name="Tanaka T."/>
            <person name="Naito K."/>
            <person name="Sushida H."/>
            <person name="Ike M."/>
            <person name="Tokuyasu K."/>
            <person name="Kitaoka M."/>
        </authorList>
    </citation>
    <scope>NUCLEOTIDE SEQUENCE [LARGE SCALE GENOMIC DNA]</scope>
    <source>
        <strain evidence="2 3">BS15</strain>
    </source>
</reference>
<dbReference type="EMBL" id="BQKY01000004">
    <property type="protein sequence ID" value="GJN88981.1"/>
    <property type="molecule type" value="Genomic_DNA"/>
</dbReference>
<accession>A0AAV5G8S2</accession>
<dbReference type="InterPro" id="IPR052506">
    <property type="entry name" value="Bact_Fn-Binding"/>
</dbReference>
<keyword evidence="3" id="KW-1185">Reference proteome</keyword>
<evidence type="ECO:0000313" key="3">
    <source>
        <dbReference type="Proteomes" id="UP001342314"/>
    </source>
</evidence>
<feature type="compositionally biased region" description="Pro residues" evidence="1">
    <location>
        <begin position="555"/>
        <end position="564"/>
    </location>
</feature>
<sequence>MVKARLPEPVRVRAGIEKTTDDSVQPVASTSKVPYTPPAAVRLPNELLEPIFALARPALPAVSTRSTSTPSDWRAWTRLPLIHSRWHPVARQALAKVVVVRSRAQLAKLARALREGQIDGRVEEILLELKEPASGTASDSSASCERELLDVLELCGRHVKVLRSRGFGDPILACSSPALRAALPSLETFEYSPADGAHPLTGDTLLSGLPSLPTLRHLVLQPSSRSLMPLVHPPDALLTAMLPLLARLPDTIRSASAYTRESYRAVLTDVGLHNRLESLELHSLLVSPLSLLAILFPTISTLTSLKLVSIVVFGLADTFAAVLSIVLPGLEEFEWSEAPSVGGRGAIGMSLSDAQYWTLLSRLVEVRRLKLFGPHVFASSPHRTSFSLPPHLENLSLGGYDESVQDEDVLWWIERVDELCEAKDKAALGGAHDDAEGDEAIETSEDMHAQDDDESASDCACTACEDDCLASEDEDDSDYASALSDCDTDTDNSRPSTPAPLAHLTPASSPAFSNTPSPAPTPSPPSSPSPPSPPSPLPSSSSASSSPPKPRRPPRPSWRSPPSPSSGLAPQLSHLRLCTPASSSASSSRAVRDRLDALVCERGVRVEWGRVVVVVLETLEVTREMRVEMGRVAEEWGGGEL</sequence>
<evidence type="ECO:0000256" key="1">
    <source>
        <dbReference type="SAM" id="MobiDB-lite"/>
    </source>
</evidence>
<dbReference type="PANTHER" id="PTHR48234">
    <property type="entry name" value="GH09231P"/>
    <property type="match status" value="1"/>
</dbReference>
<evidence type="ECO:0000313" key="2">
    <source>
        <dbReference type="EMBL" id="GJN88981.1"/>
    </source>
</evidence>
<organism evidence="2 3">
    <name type="scientific">Rhodotorula paludigena</name>
    <dbReference type="NCBI Taxonomy" id="86838"/>
    <lineage>
        <taxon>Eukaryota</taxon>
        <taxon>Fungi</taxon>
        <taxon>Dikarya</taxon>
        <taxon>Basidiomycota</taxon>
        <taxon>Pucciniomycotina</taxon>
        <taxon>Microbotryomycetes</taxon>
        <taxon>Sporidiobolales</taxon>
        <taxon>Sporidiobolaceae</taxon>
        <taxon>Rhodotorula</taxon>
    </lineage>
</organism>
<protein>
    <recommendedName>
        <fullName evidence="4">F-box domain-containing protein</fullName>
    </recommendedName>
</protein>
<dbReference type="PANTHER" id="PTHR48234:SF1">
    <property type="entry name" value="SEA DOMAIN-CONTAINING PROTEIN-RELATED"/>
    <property type="match status" value="1"/>
</dbReference>
<gene>
    <name evidence="2" type="ORF">Rhopal_001952-T1</name>
</gene>
<name>A0AAV5G8S2_9BASI</name>
<feature type="region of interest" description="Disordered" evidence="1">
    <location>
        <begin position="475"/>
        <end position="571"/>
    </location>
</feature>
<dbReference type="AlphaFoldDB" id="A0AAV5G8S2"/>
<dbReference type="Proteomes" id="UP001342314">
    <property type="component" value="Unassembled WGS sequence"/>
</dbReference>
<proteinExistence type="predicted"/>
<comment type="caution">
    <text evidence="2">The sequence shown here is derived from an EMBL/GenBank/DDBJ whole genome shotgun (WGS) entry which is preliminary data.</text>
</comment>
<feature type="compositionally biased region" description="Pro residues" evidence="1">
    <location>
        <begin position="517"/>
        <end position="537"/>
    </location>
</feature>